<keyword evidence="2 9" id="KW-0812">Transmembrane</keyword>
<evidence type="ECO:0000256" key="8">
    <source>
        <dbReference type="SAM" id="MobiDB-lite"/>
    </source>
</evidence>
<feature type="repeat" description="ANK" evidence="7">
    <location>
        <begin position="608"/>
        <end position="630"/>
    </location>
</feature>
<comment type="subcellular location">
    <subcellularLocation>
        <location evidence="1">Membrane</location>
        <topology evidence="1">Multi-pass membrane protein</topology>
    </subcellularLocation>
</comment>
<evidence type="ECO:0000256" key="7">
    <source>
        <dbReference type="PROSITE-ProRule" id="PRU00023"/>
    </source>
</evidence>
<dbReference type="GO" id="GO:0005886">
    <property type="term" value="C:plasma membrane"/>
    <property type="evidence" value="ECO:0007669"/>
    <property type="project" value="TreeGrafter"/>
</dbReference>
<gene>
    <name evidence="11" type="ORF">Sango_2208300</name>
</gene>
<evidence type="ECO:0000256" key="6">
    <source>
        <dbReference type="ARBA" id="ARBA00023136"/>
    </source>
</evidence>
<dbReference type="Gene3D" id="1.25.40.20">
    <property type="entry name" value="Ankyrin repeat-containing domain"/>
    <property type="match status" value="2"/>
</dbReference>
<name>A0AAE2BKH0_9LAMI</name>
<keyword evidence="5 7" id="KW-0040">ANK repeat</keyword>
<feature type="domain" description="PGG" evidence="10">
    <location>
        <begin position="254"/>
        <end position="376"/>
    </location>
</feature>
<dbReference type="Proteomes" id="UP001289374">
    <property type="component" value="Unassembled WGS sequence"/>
</dbReference>
<reference evidence="11" key="2">
    <citation type="journal article" date="2024" name="Plant">
        <title>Genomic evolution and insights into agronomic trait innovations of Sesamum species.</title>
        <authorList>
            <person name="Miao H."/>
            <person name="Wang L."/>
            <person name="Qu L."/>
            <person name="Liu H."/>
            <person name="Sun Y."/>
            <person name="Le M."/>
            <person name="Wang Q."/>
            <person name="Wei S."/>
            <person name="Zheng Y."/>
            <person name="Lin W."/>
            <person name="Duan Y."/>
            <person name="Cao H."/>
            <person name="Xiong S."/>
            <person name="Wang X."/>
            <person name="Wei L."/>
            <person name="Li C."/>
            <person name="Ma Q."/>
            <person name="Ju M."/>
            <person name="Zhao R."/>
            <person name="Li G."/>
            <person name="Mu C."/>
            <person name="Tian Q."/>
            <person name="Mei H."/>
            <person name="Zhang T."/>
            <person name="Gao T."/>
            <person name="Zhang H."/>
        </authorList>
    </citation>
    <scope>NUCLEOTIDE SEQUENCE</scope>
    <source>
        <strain evidence="11">K16</strain>
    </source>
</reference>
<organism evidence="11 12">
    <name type="scientific">Sesamum angolense</name>
    <dbReference type="NCBI Taxonomy" id="2727404"/>
    <lineage>
        <taxon>Eukaryota</taxon>
        <taxon>Viridiplantae</taxon>
        <taxon>Streptophyta</taxon>
        <taxon>Embryophyta</taxon>
        <taxon>Tracheophyta</taxon>
        <taxon>Spermatophyta</taxon>
        <taxon>Magnoliopsida</taxon>
        <taxon>eudicotyledons</taxon>
        <taxon>Gunneridae</taxon>
        <taxon>Pentapetalae</taxon>
        <taxon>asterids</taxon>
        <taxon>lamiids</taxon>
        <taxon>Lamiales</taxon>
        <taxon>Pedaliaceae</taxon>
        <taxon>Sesamum</taxon>
    </lineage>
</organism>
<feature type="repeat" description="ANK" evidence="7">
    <location>
        <begin position="574"/>
        <end position="601"/>
    </location>
</feature>
<dbReference type="PANTHER" id="PTHR24186:SF37">
    <property type="entry name" value="PGG DOMAIN-CONTAINING PROTEIN"/>
    <property type="match status" value="1"/>
</dbReference>
<protein>
    <recommendedName>
        <fullName evidence="10">PGG domain-containing protein</fullName>
    </recommendedName>
</protein>
<feature type="transmembrane region" description="Helical" evidence="9">
    <location>
        <begin position="924"/>
        <end position="946"/>
    </location>
</feature>
<dbReference type="AlphaFoldDB" id="A0AAE2BKH0"/>
<keyword evidence="4 9" id="KW-1133">Transmembrane helix</keyword>
<keyword evidence="3" id="KW-0677">Repeat</keyword>
<feature type="transmembrane region" description="Helical" evidence="9">
    <location>
        <begin position="321"/>
        <end position="341"/>
    </location>
</feature>
<feature type="transmembrane region" description="Helical" evidence="9">
    <location>
        <begin position="392"/>
        <end position="413"/>
    </location>
</feature>
<dbReference type="SMART" id="SM00248">
    <property type="entry name" value="ANK"/>
    <property type="match status" value="10"/>
</dbReference>
<feature type="transmembrane region" description="Helical" evidence="9">
    <location>
        <begin position="263"/>
        <end position="280"/>
    </location>
</feature>
<feature type="repeat" description="ANK" evidence="7">
    <location>
        <begin position="180"/>
        <end position="213"/>
    </location>
</feature>
<dbReference type="Pfam" id="PF13962">
    <property type="entry name" value="PGG"/>
    <property type="match status" value="2"/>
</dbReference>
<proteinExistence type="predicted"/>
<evidence type="ECO:0000256" key="1">
    <source>
        <dbReference type="ARBA" id="ARBA00004141"/>
    </source>
</evidence>
<dbReference type="InterPro" id="IPR002110">
    <property type="entry name" value="Ankyrin_rpt"/>
</dbReference>
<dbReference type="Pfam" id="PF12796">
    <property type="entry name" value="Ank_2"/>
    <property type="match status" value="4"/>
</dbReference>
<feature type="transmembrane region" description="Helical" evidence="9">
    <location>
        <begin position="350"/>
        <end position="372"/>
    </location>
</feature>
<evidence type="ECO:0000256" key="9">
    <source>
        <dbReference type="SAM" id="Phobius"/>
    </source>
</evidence>
<keyword evidence="12" id="KW-1185">Reference proteome</keyword>
<feature type="transmembrane region" description="Helical" evidence="9">
    <location>
        <begin position="880"/>
        <end position="904"/>
    </location>
</feature>
<evidence type="ECO:0000256" key="4">
    <source>
        <dbReference type="ARBA" id="ARBA00022989"/>
    </source>
</evidence>
<evidence type="ECO:0000313" key="11">
    <source>
        <dbReference type="EMBL" id="KAK4388713.1"/>
    </source>
</evidence>
<comment type="caution">
    <text evidence="11">The sequence shown here is derived from an EMBL/GenBank/DDBJ whole genome shotgun (WGS) entry which is preliminary data.</text>
</comment>
<reference evidence="11" key="1">
    <citation type="submission" date="2020-06" db="EMBL/GenBank/DDBJ databases">
        <authorList>
            <person name="Li T."/>
            <person name="Hu X."/>
            <person name="Zhang T."/>
            <person name="Song X."/>
            <person name="Zhang H."/>
            <person name="Dai N."/>
            <person name="Sheng W."/>
            <person name="Hou X."/>
            <person name="Wei L."/>
        </authorList>
    </citation>
    <scope>NUCLEOTIDE SEQUENCE</scope>
    <source>
        <strain evidence="11">K16</strain>
        <tissue evidence="11">Leaf</tissue>
    </source>
</reference>
<accession>A0AAE2BKH0</accession>
<feature type="transmembrane region" description="Helical" evidence="9">
    <location>
        <begin position="790"/>
        <end position="808"/>
    </location>
</feature>
<dbReference type="SUPFAM" id="SSF48403">
    <property type="entry name" value="Ankyrin repeat"/>
    <property type="match status" value="2"/>
</dbReference>
<evidence type="ECO:0000256" key="5">
    <source>
        <dbReference type="ARBA" id="ARBA00023043"/>
    </source>
</evidence>
<feature type="region of interest" description="Disordered" evidence="8">
    <location>
        <begin position="815"/>
        <end position="835"/>
    </location>
</feature>
<feature type="repeat" description="ANK" evidence="7">
    <location>
        <begin position="112"/>
        <end position="134"/>
    </location>
</feature>
<dbReference type="InterPro" id="IPR026961">
    <property type="entry name" value="PGG_dom"/>
</dbReference>
<dbReference type="InterPro" id="IPR036770">
    <property type="entry name" value="Ankyrin_rpt-contain_sf"/>
</dbReference>
<feature type="compositionally biased region" description="Polar residues" evidence="8">
    <location>
        <begin position="819"/>
        <end position="829"/>
    </location>
</feature>
<feature type="transmembrane region" description="Helical" evidence="9">
    <location>
        <begin position="848"/>
        <end position="868"/>
    </location>
</feature>
<sequence length="971" mass="108631">MERSFEGVAEKRLYDAAARGDTRSLQELLEQDPLLLDRVSYTCPNKTPLHVATLQGYLAFVQEILNRNPQLAEELDLQQYSALHIASAKGYVEIARKLLSAAPDMCLFRDCQGRNPLHLAAMKGHVQVLAELIRMVPLAAGEKLDRGLSLLHLCVKYCQLEALKMLVPSMNELLNSKDDRGDTILHMAVRDKQIEIIQYLVGSTSIDINAKNSDGQTVIDILEQNPTDATNLEIRRILRPRLCNSSSTKIQQPEKWLTKKRDAIMVVAILIATMAFQAGVTPAGGVWQEDLIQDSNGNPVTYPHWAGEAIMARNHPKYYKSFMRANTVAFVSSLSTILLLISGLPFRRKLFLWILMIIMWLTITSIAVTYAISALVVTPKKNKKSLSHDIEISVTVWCCVMGILLVGNTVRLIDRWLKNKGIIVWRPRRFRNPSEINQGTLIPGPIEKSAVQIGGCKSKLNSSQNVYKSGAFEDPCALNATREKEMELLSLLDHDKQEDHQKHQIQQKELQEAAIQGSVPSLSQLIQENPQLLRSSIYSMPENPLHTAALLGHLEFTKQLLDINPGLSKSVNPKGSSALHLASAKGHVNIVKELVSADSSMCFKLDGDGRSPLHLAAVKGRTVVLEELLRAEPEAAAVLTGGGESCLHLCVKYNRLEAMKVFLQCLQRDDRFVDWKDQEGNTVLHLAVAKKQIEIVRYLLENTRIETDARNANGLTALDLLLQSPGDLKDLEIKQCLDQGSASRTEQNESMALKTDISKTFRTLPSRQTTLPSNIPKKHKHTDWLARKRNALMIVASLLATVAFQAGLSPPGGVWQDDFSGNPNSTSGSDKPHKAGQSVMAYTLPSKYGQYMIFNTIAFLASLSIILLQVSGLPMRRRRWMWTQMMTMWIAVTAQTLTYFVTLINMTPKRVERTVYNVAKISVLVWLALVGFVFIGNITRAILYILRTYGYIEEKEREPHVSREDEEDDVL</sequence>
<keyword evidence="6 9" id="KW-0472">Membrane</keyword>
<evidence type="ECO:0000313" key="12">
    <source>
        <dbReference type="Proteomes" id="UP001289374"/>
    </source>
</evidence>
<evidence type="ECO:0000256" key="3">
    <source>
        <dbReference type="ARBA" id="ARBA00022737"/>
    </source>
</evidence>
<feature type="domain" description="PGG" evidence="10">
    <location>
        <begin position="783"/>
        <end position="903"/>
    </location>
</feature>
<dbReference type="PROSITE" id="PS50088">
    <property type="entry name" value="ANK_REPEAT"/>
    <property type="match status" value="5"/>
</dbReference>
<evidence type="ECO:0000256" key="2">
    <source>
        <dbReference type="ARBA" id="ARBA00022692"/>
    </source>
</evidence>
<dbReference type="EMBL" id="JACGWL010000013">
    <property type="protein sequence ID" value="KAK4388713.1"/>
    <property type="molecule type" value="Genomic_DNA"/>
</dbReference>
<feature type="repeat" description="ANK" evidence="7">
    <location>
        <begin position="679"/>
        <end position="702"/>
    </location>
</feature>
<evidence type="ECO:0000259" key="10">
    <source>
        <dbReference type="Pfam" id="PF13962"/>
    </source>
</evidence>
<dbReference type="PANTHER" id="PTHR24186">
    <property type="entry name" value="PROTEIN PHOSPHATASE 1 REGULATORY SUBUNIT"/>
    <property type="match status" value="1"/>
</dbReference>
<dbReference type="PROSITE" id="PS50297">
    <property type="entry name" value="ANK_REP_REGION"/>
    <property type="match status" value="5"/>
</dbReference>